<keyword evidence="5" id="KW-1185">Reference proteome</keyword>
<dbReference type="InterPro" id="IPR050812">
    <property type="entry name" value="Preph/Arog_dehydrog"/>
</dbReference>
<dbReference type="RefSeq" id="WP_307806066.1">
    <property type="nucleotide sequence ID" value="NZ_JAFBBK010000001.1"/>
</dbReference>
<dbReference type="Gene3D" id="3.40.50.720">
    <property type="entry name" value="NAD(P)-binding Rossmann-like Domain"/>
    <property type="match status" value="1"/>
</dbReference>
<dbReference type="InterPro" id="IPR008927">
    <property type="entry name" value="6-PGluconate_DH-like_C_sf"/>
</dbReference>
<comment type="caution">
    <text evidence="4">The sequence shown here is derived from an EMBL/GenBank/DDBJ whole genome shotgun (WGS) entry which is preliminary data.</text>
</comment>
<evidence type="ECO:0000313" key="4">
    <source>
        <dbReference type="EMBL" id="MBM7416892.1"/>
    </source>
</evidence>
<dbReference type="NCBIfam" id="NF005108">
    <property type="entry name" value="PRK06545.1-6"/>
    <property type="match status" value="1"/>
</dbReference>
<dbReference type="Pfam" id="PF02153">
    <property type="entry name" value="PDH_N"/>
    <property type="match status" value="1"/>
</dbReference>
<comment type="similarity">
    <text evidence="1">Belongs to the prephenate/arogenate dehydrogenase family.</text>
</comment>
<gene>
    <name evidence="4" type="ORF">JOE42_003625</name>
</gene>
<dbReference type="PANTHER" id="PTHR21363:SF0">
    <property type="entry name" value="PREPHENATE DEHYDROGENASE [NADP(+)]"/>
    <property type="match status" value="1"/>
</dbReference>
<dbReference type="PROSITE" id="PS51176">
    <property type="entry name" value="PDH_ADH"/>
    <property type="match status" value="1"/>
</dbReference>
<dbReference type="Proteomes" id="UP000703038">
    <property type="component" value="Unassembled WGS sequence"/>
</dbReference>
<feature type="domain" description="Prephenate/arogenate dehydrogenase" evidence="3">
    <location>
        <begin position="6"/>
        <end position="290"/>
    </location>
</feature>
<dbReference type="SUPFAM" id="SSF51735">
    <property type="entry name" value="NAD(P)-binding Rossmann-fold domains"/>
    <property type="match status" value="1"/>
</dbReference>
<evidence type="ECO:0000256" key="1">
    <source>
        <dbReference type="ARBA" id="ARBA00007964"/>
    </source>
</evidence>
<dbReference type="Gene3D" id="1.10.3660.10">
    <property type="entry name" value="6-phosphogluconate dehydrogenase C-terminal like domain"/>
    <property type="match status" value="1"/>
</dbReference>
<dbReference type="InterPro" id="IPR036291">
    <property type="entry name" value="NAD(P)-bd_dom_sf"/>
</dbReference>
<proteinExistence type="inferred from homology"/>
<organism evidence="4 5">
    <name type="scientific">Rhodococcoides corynebacterioides</name>
    <dbReference type="NCBI Taxonomy" id="53972"/>
    <lineage>
        <taxon>Bacteria</taxon>
        <taxon>Bacillati</taxon>
        <taxon>Actinomycetota</taxon>
        <taxon>Actinomycetes</taxon>
        <taxon>Mycobacteriales</taxon>
        <taxon>Nocardiaceae</taxon>
        <taxon>Rhodococcoides</taxon>
    </lineage>
</organism>
<name>A0ABS2KY84_9NOCA</name>
<keyword evidence="2 4" id="KW-0560">Oxidoreductase</keyword>
<protein>
    <submittedName>
        <fullName evidence="4">Prephenate dehydrogenase</fullName>
        <ecNumber evidence="4">1.3.1.12</ecNumber>
    </submittedName>
</protein>
<dbReference type="InterPro" id="IPR046825">
    <property type="entry name" value="PDH_C"/>
</dbReference>
<evidence type="ECO:0000313" key="5">
    <source>
        <dbReference type="Proteomes" id="UP000703038"/>
    </source>
</evidence>
<dbReference type="SUPFAM" id="SSF48179">
    <property type="entry name" value="6-phosphogluconate dehydrogenase C-terminal domain-like"/>
    <property type="match status" value="1"/>
</dbReference>
<dbReference type="EC" id="1.3.1.12" evidence="4"/>
<dbReference type="GO" id="GO:0008977">
    <property type="term" value="F:prephenate dehydrogenase (NAD+) activity"/>
    <property type="evidence" value="ECO:0007669"/>
    <property type="project" value="UniProtKB-EC"/>
</dbReference>
<sequence length="319" mass="32914">MNTPDRPVCVLGLGLIGGSLLRAVVDSGRPAWGWNRSTGAVDAARADGYDVTADIASALQRAAEEDALVVVAVPMPAVDTVLESVAAHAPHCVLTDVVSVKAEMAAAVERAGLAPRFVGGHPMAGTSASGWLAADVDLFRNAVWVVTVDDDTDPDAWIAVADLALSSGSVVVPARADDHDRAVARVSHLPHLLAEALAAVGAQGGELTLRLAAGSFRDGTRVAGTAPALVSAMCDANAPALIDALDEALAALNGARDALVADASTETLVSAGHAARLRYDEQLQWWEITDVVVGSPSWQNDLVDAGRRGGVIQRLPRRA</sequence>
<dbReference type="EMBL" id="JAFBBK010000001">
    <property type="protein sequence ID" value="MBM7416892.1"/>
    <property type="molecule type" value="Genomic_DNA"/>
</dbReference>
<dbReference type="PANTHER" id="PTHR21363">
    <property type="entry name" value="PREPHENATE DEHYDROGENASE"/>
    <property type="match status" value="1"/>
</dbReference>
<evidence type="ECO:0000256" key="2">
    <source>
        <dbReference type="ARBA" id="ARBA00023002"/>
    </source>
</evidence>
<evidence type="ECO:0000259" key="3">
    <source>
        <dbReference type="PROSITE" id="PS51176"/>
    </source>
</evidence>
<dbReference type="Pfam" id="PF20463">
    <property type="entry name" value="PDH_C"/>
    <property type="match status" value="1"/>
</dbReference>
<reference evidence="4 5" key="1">
    <citation type="submission" date="2021-01" db="EMBL/GenBank/DDBJ databases">
        <title>Genomics of switchgrass bacterial isolates.</title>
        <authorList>
            <person name="Shade A."/>
        </authorList>
    </citation>
    <scope>NUCLEOTIDE SEQUENCE [LARGE SCALE GENOMIC DNA]</scope>
    <source>
        <strain evidence="4 5">PvP111</strain>
    </source>
</reference>
<accession>A0ABS2KY84</accession>
<dbReference type="InterPro" id="IPR003099">
    <property type="entry name" value="Prephen_DH"/>
</dbReference>
<dbReference type="InterPro" id="IPR046826">
    <property type="entry name" value="PDH_N"/>
</dbReference>